<dbReference type="Pfam" id="PF13424">
    <property type="entry name" value="TPR_12"/>
    <property type="match status" value="1"/>
</dbReference>
<evidence type="ECO:0008006" key="4">
    <source>
        <dbReference type="Google" id="ProtNLM"/>
    </source>
</evidence>
<dbReference type="EMBL" id="JACHGN010000027">
    <property type="protein sequence ID" value="MBB5139141.1"/>
    <property type="molecule type" value="Genomic_DNA"/>
</dbReference>
<protein>
    <recommendedName>
        <fullName evidence="4">Tetratricopeptide repeat protein</fullName>
    </recommendedName>
</protein>
<gene>
    <name evidence="2" type="ORF">HNP84_008904</name>
</gene>
<dbReference type="NCBIfam" id="NF040586">
    <property type="entry name" value="FxSxx_TPR"/>
    <property type="match status" value="1"/>
</dbReference>
<dbReference type="InterPro" id="IPR027417">
    <property type="entry name" value="P-loop_NTPase"/>
</dbReference>
<organism evidence="2 3">
    <name type="scientific">Thermocatellispora tengchongensis</name>
    <dbReference type="NCBI Taxonomy" id="1073253"/>
    <lineage>
        <taxon>Bacteria</taxon>
        <taxon>Bacillati</taxon>
        <taxon>Actinomycetota</taxon>
        <taxon>Actinomycetes</taxon>
        <taxon>Streptosporangiales</taxon>
        <taxon>Streptosporangiaceae</taxon>
        <taxon>Thermocatellispora</taxon>
    </lineage>
</organism>
<comment type="caution">
    <text evidence="2">The sequence shown here is derived from an EMBL/GenBank/DDBJ whole genome shotgun (WGS) entry which is preliminary data.</text>
</comment>
<name>A0A840PMX8_9ACTN</name>
<keyword evidence="3" id="KW-1185">Reference proteome</keyword>
<dbReference type="Gene3D" id="1.25.40.10">
    <property type="entry name" value="Tetratricopeptide repeat domain"/>
    <property type="match status" value="2"/>
</dbReference>
<sequence>MARVVVFYAVREGLGRTVTTAQLALLLAGGGMRVAVVDPGRDPSDLRRCLRRRLPPEGGDESVPLRLRSPAGHWIDFYGPAAPPPAPGAGYDYVLVDVPSRDEETLRRTAVGADQVVLCFRPSMEGIAEAAEQAALVGALAGRETRIRPLAMQVALEEPGALARAREAVRAAFRPYSGDDVLWSDMEIPFWPAYTYYDGTAPLEESPTLAAAYEALARALTDGKLTALSRVVVRYEPDGRVWAEWLAEWLNTCGLAAPLYPMAAAGDVRPTRDTAVADVRGARAEDDDDPALRWSRGGPYRRAPRTREARLRVHRWNAETEELELGARTEATLDVDLARRFGTRLPEYEVRFRFPGHPPVHNLPPPLRSFVGRERSLMELRDRFGTGTGRRVVVLDGEAGRGKSELAAEYARRFGGAYDVVWWVPAHGAEAARRSLRDLADRLGLRTGGDAARAALGHLSGGREGWLLVYDNADDPAALDGLLPGAGGGHVLVTTRSAPWPQEHERCEVAEFTEDEAVELLLRHMDPLGALPPAMRPALASAAALVGRLPFAVELAGSWLRAEHGRRRAVNDAAAEAASAAVAAFESRFREELVRLSRLRPHPELSPAGRAVVAMALAAAEEDARDDPAAGDPGGNLTRWYLEACALLSEEGVGVRLLRAPQTRAAAREGVRADAAAGVDPAHAPAGGGLAHPLVVDAVLTRLTRHALVRADFERESVRMHRFTRELVRARLPDMAARKEALAEALAAYAPDTLPGNERVYAELRPHVVPLDAHLSPHPAVHAWLVNHVRFLWLRDDRESWEAGEALARRAIEQWTAARGGGLPDVHVPGMRTQLANIYRSLGRNREAAAQSEPAVVEQRLLDGSRAPVSLTVAAGYAADLRLQGRYAASYAEDHAIWSNLSRLLGDRHPLTSGTLTNLMASAALCGDAEEALSLAERQFARLRAMYGDDHPDLWMCACRIARYQRDLGRYRAAQARLTEALEHLGQSPGPAEIRLRAQTGLAIVARHTRDTASALRRDTDTYEEYLKIYGDAHVGTLACAMSLAADLHAAGKRADAVERAEATHARLIARGYGMPYVMACQVNLAVYARAAGELDRARQLGEEAVRLLRAALSPWHPLTLAAMANHAGTLVRLGHLESAAELEREAADGFAARLPADHPSVRTVLANLADTEARRRGERPSAPREDIDVELPGH</sequence>
<evidence type="ECO:0000256" key="1">
    <source>
        <dbReference type="SAM" id="MobiDB-lite"/>
    </source>
</evidence>
<evidence type="ECO:0000313" key="3">
    <source>
        <dbReference type="Proteomes" id="UP000578449"/>
    </source>
</evidence>
<reference evidence="2 3" key="1">
    <citation type="submission" date="2020-08" db="EMBL/GenBank/DDBJ databases">
        <title>Genomic Encyclopedia of Type Strains, Phase IV (KMG-IV): sequencing the most valuable type-strain genomes for metagenomic binning, comparative biology and taxonomic classification.</title>
        <authorList>
            <person name="Goeker M."/>
        </authorList>
    </citation>
    <scope>NUCLEOTIDE SEQUENCE [LARGE SCALE GENOMIC DNA]</scope>
    <source>
        <strain evidence="2 3">DSM 45615</strain>
    </source>
</reference>
<dbReference type="SUPFAM" id="SSF52540">
    <property type="entry name" value="P-loop containing nucleoside triphosphate hydrolases"/>
    <property type="match status" value="2"/>
</dbReference>
<feature type="region of interest" description="Disordered" evidence="1">
    <location>
        <begin position="1172"/>
        <end position="1195"/>
    </location>
</feature>
<accession>A0A840PMX8</accession>
<dbReference type="PANTHER" id="PTHR46082:SF11">
    <property type="entry name" value="AAA+ ATPASE DOMAIN-CONTAINING PROTEIN-RELATED"/>
    <property type="match status" value="1"/>
</dbReference>
<proteinExistence type="predicted"/>
<dbReference type="Gene3D" id="3.40.50.300">
    <property type="entry name" value="P-loop containing nucleotide triphosphate hydrolases"/>
    <property type="match status" value="2"/>
</dbReference>
<dbReference type="AlphaFoldDB" id="A0A840PMX8"/>
<dbReference type="PANTHER" id="PTHR46082">
    <property type="entry name" value="ATP/GTP-BINDING PROTEIN-RELATED"/>
    <property type="match status" value="1"/>
</dbReference>
<dbReference type="InterPro" id="IPR011990">
    <property type="entry name" value="TPR-like_helical_dom_sf"/>
</dbReference>
<evidence type="ECO:0000313" key="2">
    <source>
        <dbReference type="EMBL" id="MBB5139141.1"/>
    </source>
</evidence>
<dbReference type="InterPro" id="IPR053137">
    <property type="entry name" value="NLR-like"/>
</dbReference>
<dbReference type="SUPFAM" id="SSF48452">
    <property type="entry name" value="TPR-like"/>
    <property type="match status" value="2"/>
</dbReference>
<dbReference type="RefSeq" id="WP_185055973.1">
    <property type="nucleotide sequence ID" value="NZ_BAABIX010000016.1"/>
</dbReference>
<dbReference type="Proteomes" id="UP000578449">
    <property type="component" value="Unassembled WGS sequence"/>
</dbReference>